<evidence type="ECO:0000313" key="3">
    <source>
        <dbReference type="Proteomes" id="UP000494110"/>
    </source>
</evidence>
<dbReference type="EMBL" id="CABVQN010000008">
    <property type="protein sequence ID" value="VWC95938.1"/>
    <property type="molecule type" value="Genomic_DNA"/>
</dbReference>
<sequence>MTDTTASVLTGGQGGADTTASTTTATTTQATTTTATTTQQTGAAPVTWLGQADELTTGYVQNKGWQSAADAVKSYQNLEKLLGADKAGNAVVIPKADAAPEEMSAFFNRLGRPVDAAGYKIDVPEGGSKDFATAAAGKFHELGLSQKQGEALAAWWNQTAGEQTTAATAARASQFQADDAALKTAWGQAFQQNLVHAQQAVRGLGLDGAMIDKLSDSIGHKATMELFQKIGSRMGEDSFVAGDGKEPFGNALTPGQAKARIAELMKDKTFTARYLNKDADAKAEMERLHKFAYPEE</sequence>
<gene>
    <name evidence="2" type="ORF">BLA39750_02222</name>
</gene>
<name>A0A6P2W8D2_BURL3</name>
<proteinExistence type="predicted"/>
<protein>
    <recommendedName>
        <fullName evidence="4">Capsid assembly protein</fullName>
    </recommendedName>
</protein>
<organism evidence="2 3">
    <name type="scientific">Burkholderia lata (strain ATCC 17760 / DSM 23089 / LMG 22485 / NCIMB 9086 / R18194 / 383)</name>
    <dbReference type="NCBI Taxonomy" id="482957"/>
    <lineage>
        <taxon>Bacteria</taxon>
        <taxon>Pseudomonadati</taxon>
        <taxon>Pseudomonadota</taxon>
        <taxon>Betaproteobacteria</taxon>
        <taxon>Burkholderiales</taxon>
        <taxon>Burkholderiaceae</taxon>
        <taxon>Burkholderia</taxon>
        <taxon>Burkholderia cepacia complex</taxon>
    </lineage>
</organism>
<dbReference type="AlphaFoldDB" id="A0A6P2W8D2"/>
<accession>A0A6P2W8D2</accession>
<dbReference type="RefSeq" id="WP_175012199.1">
    <property type="nucleotide sequence ID" value="NZ_CABVQN010000008.1"/>
</dbReference>
<evidence type="ECO:0008006" key="4">
    <source>
        <dbReference type="Google" id="ProtNLM"/>
    </source>
</evidence>
<evidence type="ECO:0000313" key="2">
    <source>
        <dbReference type="EMBL" id="VWC95938.1"/>
    </source>
</evidence>
<reference evidence="2 3" key="1">
    <citation type="submission" date="2019-09" db="EMBL/GenBank/DDBJ databases">
        <authorList>
            <person name="Depoorter E."/>
        </authorList>
    </citation>
    <scope>NUCLEOTIDE SEQUENCE [LARGE SCALE GENOMIC DNA]</scope>
    <source>
        <strain evidence="2">R-39750</strain>
    </source>
</reference>
<evidence type="ECO:0000256" key="1">
    <source>
        <dbReference type="SAM" id="MobiDB-lite"/>
    </source>
</evidence>
<feature type="compositionally biased region" description="Low complexity" evidence="1">
    <location>
        <begin position="16"/>
        <end position="40"/>
    </location>
</feature>
<dbReference type="Proteomes" id="UP000494110">
    <property type="component" value="Unassembled WGS sequence"/>
</dbReference>
<feature type="region of interest" description="Disordered" evidence="1">
    <location>
        <begin position="1"/>
        <end position="40"/>
    </location>
</feature>